<comment type="caution">
    <text evidence="3">The sequence shown here is derived from an EMBL/GenBank/DDBJ whole genome shotgun (WGS) entry which is preliminary data.</text>
</comment>
<keyword evidence="1" id="KW-1133">Transmembrane helix</keyword>
<protein>
    <recommendedName>
        <fullName evidence="2">VWFA domain-containing protein</fullName>
    </recommendedName>
</protein>
<dbReference type="PROSITE" id="PS50234">
    <property type="entry name" value="VWFA"/>
    <property type="match status" value="1"/>
</dbReference>
<dbReference type="InterPro" id="IPR036465">
    <property type="entry name" value="vWFA_dom_sf"/>
</dbReference>
<dbReference type="SUPFAM" id="SSF53300">
    <property type="entry name" value="vWA-like"/>
    <property type="match status" value="1"/>
</dbReference>
<feature type="transmembrane region" description="Helical" evidence="1">
    <location>
        <begin position="6"/>
        <end position="25"/>
    </location>
</feature>
<dbReference type="RefSeq" id="WP_009054363.1">
    <property type="nucleotide sequence ID" value="NZ_PKKM01000013.1"/>
</dbReference>
<name>A0A2I1HY81_9ACTO</name>
<dbReference type="EMBL" id="PKKM01000013">
    <property type="protein sequence ID" value="PKY63844.1"/>
    <property type="molecule type" value="Genomic_DNA"/>
</dbReference>
<organism evidence="3 4">
    <name type="scientific">Schaalia odontolytica</name>
    <dbReference type="NCBI Taxonomy" id="1660"/>
    <lineage>
        <taxon>Bacteria</taxon>
        <taxon>Bacillati</taxon>
        <taxon>Actinomycetota</taxon>
        <taxon>Actinomycetes</taxon>
        <taxon>Actinomycetales</taxon>
        <taxon>Actinomycetaceae</taxon>
        <taxon>Schaalia</taxon>
    </lineage>
</organism>
<accession>A0A2I1HY81</accession>
<sequence>MRFGWLIPVVLLVVVATTVAGWMLARRAGERSGKKGWVANTGFLRDLPKYQALVRRTRSSLAMAVVCFLIAVIATSVSAGAPVDRYMKHDKSSSRDIVLCLDASGSMLPYDSKIGDSFKQIISHFEGERISLQLWNAYSMTMFPLTDDYEMANEVLTEMADKIDRGFNQIGNKIYLTRELEAYLQPTFSGPDDRRGSLVGDGLASCVLGFDHTDKKRSRTILLATDNEVFGEGIYNLAESIEFAKSQGVTVSVLYPGSSYSLKAEGAELQDQVKSTGGSFYDASSPSAVDEVVRQIESEQKEELDSAGKLVETDRPGAALGWTIVGVLSLLGLLAFGRL</sequence>
<reference evidence="3 4" key="1">
    <citation type="submission" date="2017-12" db="EMBL/GenBank/DDBJ databases">
        <title>Phylogenetic diversity of female urinary microbiome.</title>
        <authorList>
            <person name="Thomas-White K."/>
            <person name="Wolfe A.J."/>
        </authorList>
    </citation>
    <scope>NUCLEOTIDE SEQUENCE [LARGE SCALE GENOMIC DNA]</scope>
    <source>
        <strain evidence="3 4">UMB0018</strain>
    </source>
</reference>
<evidence type="ECO:0000259" key="2">
    <source>
        <dbReference type="PROSITE" id="PS50234"/>
    </source>
</evidence>
<evidence type="ECO:0000313" key="3">
    <source>
        <dbReference type="EMBL" id="PKY63844.1"/>
    </source>
</evidence>
<feature type="transmembrane region" description="Helical" evidence="1">
    <location>
        <begin position="61"/>
        <end position="83"/>
    </location>
</feature>
<feature type="transmembrane region" description="Helical" evidence="1">
    <location>
        <begin position="319"/>
        <end position="337"/>
    </location>
</feature>
<gene>
    <name evidence="3" type="ORF">CYJ22_08845</name>
</gene>
<evidence type="ECO:0000313" key="4">
    <source>
        <dbReference type="Proteomes" id="UP000234198"/>
    </source>
</evidence>
<dbReference type="Gene3D" id="3.40.50.410">
    <property type="entry name" value="von Willebrand factor, type A domain"/>
    <property type="match status" value="1"/>
</dbReference>
<keyword evidence="1" id="KW-0812">Transmembrane</keyword>
<keyword evidence="1" id="KW-0472">Membrane</keyword>
<dbReference type="Proteomes" id="UP000234198">
    <property type="component" value="Unassembled WGS sequence"/>
</dbReference>
<evidence type="ECO:0000256" key="1">
    <source>
        <dbReference type="SAM" id="Phobius"/>
    </source>
</evidence>
<proteinExistence type="predicted"/>
<feature type="domain" description="VWFA" evidence="2">
    <location>
        <begin position="96"/>
        <end position="296"/>
    </location>
</feature>
<dbReference type="AlphaFoldDB" id="A0A2I1HY81"/>
<dbReference type="InterPro" id="IPR002035">
    <property type="entry name" value="VWF_A"/>
</dbReference>